<dbReference type="Proteomes" id="UP001157017">
    <property type="component" value="Unassembled WGS sequence"/>
</dbReference>
<organism evidence="3 4">
    <name type="scientific">Angustibacter aerolatus</name>
    <dbReference type="NCBI Taxonomy" id="1162965"/>
    <lineage>
        <taxon>Bacteria</taxon>
        <taxon>Bacillati</taxon>
        <taxon>Actinomycetota</taxon>
        <taxon>Actinomycetes</taxon>
        <taxon>Kineosporiales</taxon>
        <taxon>Kineosporiaceae</taxon>
    </lineage>
</organism>
<evidence type="ECO:0000313" key="3">
    <source>
        <dbReference type="EMBL" id="GMA86141.1"/>
    </source>
</evidence>
<protein>
    <recommendedName>
        <fullName evidence="2">DUF1023 domain-containing protein</fullName>
    </recommendedName>
</protein>
<dbReference type="Pfam" id="PF06259">
    <property type="entry name" value="Abhydrolase_8"/>
    <property type="match status" value="1"/>
</dbReference>
<evidence type="ECO:0000256" key="1">
    <source>
        <dbReference type="SAM" id="MobiDB-lite"/>
    </source>
</evidence>
<dbReference type="EMBL" id="BSUZ01000001">
    <property type="protein sequence ID" value="GMA86141.1"/>
    <property type="molecule type" value="Genomic_DNA"/>
</dbReference>
<dbReference type="InterPro" id="IPR010427">
    <property type="entry name" value="DUF1023"/>
</dbReference>
<feature type="compositionally biased region" description="Basic residues" evidence="1">
    <location>
        <begin position="440"/>
        <end position="449"/>
    </location>
</feature>
<feature type="compositionally biased region" description="Low complexity" evidence="1">
    <location>
        <begin position="404"/>
        <end position="429"/>
    </location>
</feature>
<name>A0ABQ6JD72_9ACTN</name>
<accession>A0ABQ6JD72</accession>
<comment type="caution">
    <text evidence="3">The sequence shown here is derived from an EMBL/GenBank/DDBJ whole genome shotgun (WGS) entry which is preliminary data.</text>
</comment>
<keyword evidence="4" id="KW-1185">Reference proteome</keyword>
<gene>
    <name evidence="3" type="ORF">GCM10025868_13910</name>
</gene>
<proteinExistence type="predicted"/>
<dbReference type="SUPFAM" id="SSF53474">
    <property type="entry name" value="alpha/beta-Hydrolases"/>
    <property type="match status" value="1"/>
</dbReference>
<reference evidence="4" key="1">
    <citation type="journal article" date="2019" name="Int. J. Syst. Evol. Microbiol.">
        <title>The Global Catalogue of Microorganisms (GCM) 10K type strain sequencing project: providing services to taxonomists for standard genome sequencing and annotation.</title>
        <authorList>
            <consortium name="The Broad Institute Genomics Platform"/>
            <consortium name="The Broad Institute Genome Sequencing Center for Infectious Disease"/>
            <person name="Wu L."/>
            <person name="Ma J."/>
        </authorList>
    </citation>
    <scope>NUCLEOTIDE SEQUENCE [LARGE SCALE GENOMIC DNA]</scope>
    <source>
        <strain evidence="4">NBRC 108730</strain>
    </source>
</reference>
<dbReference type="InterPro" id="IPR029058">
    <property type="entry name" value="AB_hydrolase_fold"/>
</dbReference>
<sequence>MLAAGRPPAAAAALVRRAVDALGPVRLRRLAVLRPAVVRAARSAPPWARVLASRVLVAADLARLLEHVPVERDHVGRARWQRDVAQRREWLHGTVTLRRPDGSVLRQPHRLLWFDPAGDGTVVEALGDVERAEHLAVFVPGTGSDLHREGGAVRRMLPLAAAHPGLAVVVWQGADHPDRPFDDGVLPLREHVVAAAYRDAADRAGPVLAADVTGLQQALPGRDVTVLGHAYGGSIVGSAEVHGMVVDRVVHVASAGAFARDLSEYAAPPGRTLRFSLTAEDDSIRLAQGYDADDASDRLRAMGPRVLDPVDPLWAPVVAGAATRLLGDPQQVGHGLDPDLLPGVVRLDPGVHASGRPVRGHSGVFDPGSTSWLDLLGVMTKGRVRVLDPGSGRATSSRCRRTPSRTSWSTARPGPAPARATAPATRAPGSPGGCSTSPTRARRRRRARAVRRDVRAGPGRSPTDRSARVPARGRHLPESAAWHQRRCP</sequence>
<evidence type="ECO:0000313" key="4">
    <source>
        <dbReference type="Proteomes" id="UP001157017"/>
    </source>
</evidence>
<feature type="domain" description="DUF1023" evidence="2">
    <location>
        <begin position="115"/>
        <end position="284"/>
    </location>
</feature>
<evidence type="ECO:0000259" key="2">
    <source>
        <dbReference type="Pfam" id="PF06259"/>
    </source>
</evidence>
<feature type="region of interest" description="Disordered" evidence="1">
    <location>
        <begin position="387"/>
        <end position="488"/>
    </location>
</feature>